<reference evidence="1" key="1">
    <citation type="submission" date="2021-06" db="EMBL/GenBank/DDBJ databases">
        <authorList>
            <person name="Kallberg Y."/>
            <person name="Tangrot J."/>
            <person name="Rosling A."/>
        </authorList>
    </citation>
    <scope>NUCLEOTIDE SEQUENCE</scope>
    <source>
        <strain evidence="1">MA461A</strain>
    </source>
</reference>
<evidence type="ECO:0000313" key="1">
    <source>
        <dbReference type="EMBL" id="CAG8782043.1"/>
    </source>
</evidence>
<proteinExistence type="predicted"/>
<organism evidence="1 2">
    <name type="scientific">Racocetra persica</name>
    <dbReference type="NCBI Taxonomy" id="160502"/>
    <lineage>
        <taxon>Eukaryota</taxon>
        <taxon>Fungi</taxon>
        <taxon>Fungi incertae sedis</taxon>
        <taxon>Mucoromycota</taxon>
        <taxon>Glomeromycotina</taxon>
        <taxon>Glomeromycetes</taxon>
        <taxon>Diversisporales</taxon>
        <taxon>Gigasporaceae</taxon>
        <taxon>Racocetra</taxon>
    </lineage>
</organism>
<sequence>MVNDEAPKDIDHKIDNVDKMVKTPLDVVVKMNTMMKELLKKFMKARLDNDSMNYENDIIKISYLPVLNNKTSLTIEPIKKMPCNDIDRKDRDMNFKITISDIEYDGMYSIGQYYQRGIKISIWILKNSIMLNNHEKTL</sequence>
<name>A0ACA9R8W5_9GLOM</name>
<keyword evidence="2" id="KW-1185">Reference proteome</keyword>
<dbReference type="EMBL" id="CAJVQC010045839">
    <property type="protein sequence ID" value="CAG8782043.1"/>
    <property type="molecule type" value="Genomic_DNA"/>
</dbReference>
<dbReference type="Proteomes" id="UP000789920">
    <property type="component" value="Unassembled WGS sequence"/>
</dbReference>
<evidence type="ECO:0000313" key="2">
    <source>
        <dbReference type="Proteomes" id="UP000789920"/>
    </source>
</evidence>
<comment type="caution">
    <text evidence="1">The sequence shown here is derived from an EMBL/GenBank/DDBJ whole genome shotgun (WGS) entry which is preliminary data.</text>
</comment>
<gene>
    <name evidence="1" type="ORF">RPERSI_LOCUS17736</name>
</gene>
<protein>
    <submittedName>
        <fullName evidence="1">9959_t:CDS:1</fullName>
    </submittedName>
</protein>
<accession>A0ACA9R8W5</accession>